<evidence type="ECO:0000256" key="1">
    <source>
        <dbReference type="ARBA" id="ARBA00004651"/>
    </source>
</evidence>
<feature type="transmembrane region" description="Helical" evidence="7">
    <location>
        <begin position="79"/>
        <end position="100"/>
    </location>
</feature>
<evidence type="ECO:0000313" key="11">
    <source>
        <dbReference type="Proteomes" id="UP000295726"/>
    </source>
</evidence>
<dbReference type="GO" id="GO:0005886">
    <property type="term" value="C:plasma membrane"/>
    <property type="evidence" value="ECO:0007669"/>
    <property type="project" value="UniProtKB-SubCell"/>
</dbReference>
<dbReference type="InterPro" id="IPR023408">
    <property type="entry name" value="MscS_beta-dom_sf"/>
</dbReference>
<evidence type="ECO:0000259" key="8">
    <source>
        <dbReference type="Pfam" id="PF00924"/>
    </source>
</evidence>
<feature type="domain" description="Mechanosensitive ion channel MscS" evidence="8">
    <location>
        <begin position="128"/>
        <end position="195"/>
    </location>
</feature>
<evidence type="ECO:0000256" key="2">
    <source>
        <dbReference type="ARBA" id="ARBA00008017"/>
    </source>
</evidence>
<dbReference type="SUPFAM" id="SSF50182">
    <property type="entry name" value="Sm-like ribonucleoproteins"/>
    <property type="match status" value="1"/>
</dbReference>
<dbReference type="PANTHER" id="PTHR30221">
    <property type="entry name" value="SMALL-CONDUCTANCE MECHANOSENSITIVE CHANNEL"/>
    <property type="match status" value="1"/>
</dbReference>
<feature type="transmembrane region" description="Helical" evidence="7">
    <location>
        <begin position="112"/>
        <end position="140"/>
    </location>
</feature>
<dbReference type="InterPro" id="IPR011014">
    <property type="entry name" value="MscS_channel_TM-2"/>
</dbReference>
<gene>
    <name evidence="10" type="ORF">EDD59_13324</name>
</gene>
<keyword evidence="6 7" id="KW-0472">Membrane</keyword>
<comment type="subcellular location">
    <subcellularLocation>
        <location evidence="1">Cell membrane</location>
        <topology evidence="1">Multi-pass membrane protein</topology>
    </subcellularLocation>
</comment>
<dbReference type="GO" id="GO:0008381">
    <property type="term" value="F:mechanosensitive monoatomic ion channel activity"/>
    <property type="evidence" value="ECO:0007669"/>
    <property type="project" value="InterPro"/>
</dbReference>
<comment type="similarity">
    <text evidence="2">Belongs to the MscS (TC 1.A.23) family.</text>
</comment>
<dbReference type="InterPro" id="IPR008910">
    <property type="entry name" value="MSC_TM_helix"/>
</dbReference>
<dbReference type="InterPro" id="IPR010920">
    <property type="entry name" value="LSM_dom_sf"/>
</dbReference>
<keyword evidence="11" id="KW-1185">Reference proteome</keyword>
<evidence type="ECO:0000313" key="10">
    <source>
        <dbReference type="EMBL" id="TCS74868.1"/>
    </source>
</evidence>
<feature type="domain" description="Mechanosensitive ion channel MscS C-terminal" evidence="9">
    <location>
        <begin position="204"/>
        <end position="284"/>
    </location>
</feature>
<dbReference type="Pfam" id="PF21082">
    <property type="entry name" value="MS_channel_3rd"/>
    <property type="match status" value="1"/>
</dbReference>
<dbReference type="Gene3D" id="1.10.287.1260">
    <property type="match status" value="1"/>
</dbReference>
<sequence length="313" mass="34456">MNMTLGETGITSAEEVAGEVTSEVNRITQYCQAHLPDIINFGIKVVLALVFFFIGRIVIRWLQKLVEHSLQRGNADRGVIQFISSLLKFSLYALLVFIIATNLGIESSSVAALIASAGVAIGLALQGSLANFAGGVLILLMKPFVVGDYIIEDTQKNEGTVKEIQIFYTKLSTVDNKIIVIPNGTLANSSLTNVTARPERQLDLRVNISYQADLKKAKSLLEELLAKDTSVIHDEDSTVFVDSLGDSAVTLGLHAWVKTADYWNTRCRLLEKIKLAFDKEKVEMPYHQLAVHMYQNIKEESKSPQQADGASNL</sequence>
<evidence type="ECO:0000256" key="7">
    <source>
        <dbReference type="SAM" id="Phobius"/>
    </source>
</evidence>
<proteinExistence type="inferred from homology"/>
<name>A0A4R3K191_9FIRM</name>
<comment type="caution">
    <text evidence="10">The sequence shown here is derived from an EMBL/GenBank/DDBJ whole genome shotgun (WGS) entry which is preliminary data.</text>
</comment>
<reference evidence="10 11" key="1">
    <citation type="submission" date="2019-03" db="EMBL/GenBank/DDBJ databases">
        <title>Genomic Encyclopedia of Type Strains, Phase IV (KMG-IV): sequencing the most valuable type-strain genomes for metagenomic binning, comparative biology and taxonomic classification.</title>
        <authorList>
            <person name="Goeker M."/>
        </authorList>
    </citation>
    <scope>NUCLEOTIDE SEQUENCE [LARGE SCALE GENOMIC DNA]</scope>
    <source>
        <strain evidence="10 11">DSM 29489</strain>
    </source>
</reference>
<dbReference type="Pfam" id="PF00924">
    <property type="entry name" value="MS_channel_2nd"/>
    <property type="match status" value="1"/>
</dbReference>
<dbReference type="RefSeq" id="WP_330572191.1">
    <property type="nucleotide sequence ID" value="NZ_DAIPCY010000096.1"/>
</dbReference>
<evidence type="ECO:0000256" key="4">
    <source>
        <dbReference type="ARBA" id="ARBA00022692"/>
    </source>
</evidence>
<dbReference type="EMBL" id="SLZZ01000033">
    <property type="protein sequence ID" value="TCS74868.1"/>
    <property type="molecule type" value="Genomic_DNA"/>
</dbReference>
<dbReference type="Gene3D" id="2.30.30.60">
    <property type="match status" value="1"/>
</dbReference>
<dbReference type="InterPro" id="IPR049278">
    <property type="entry name" value="MS_channel_C"/>
</dbReference>
<dbReference type="AlphaFoldDB" id="A0A4R3K191"/>
<dbReference type="Proteomes" id="UP000295726">
    <property type="component" value="Unassembled WGS sequence"/>
</dbReference>
<dbReference type="Pfam" id="PF05552">
    <property type="entry name" value="MS_channel_1st_1"/>
    <property type="match status" value="1"/>
</dbReference>
<dbReference type="InterPro" id="IPR006686">
    <property type="entry name" value="MscS_channel_CS"/>
</dbReference>
<evidence type="ECO:0000256" key="6">
    <source>
        <dbReference type="ARBA" id="ARBA00023136"/>
    </source>
</evidence>
<feature type="transmembrane region" description="Helical" evidence="7">
    <location>
        <begin position="38"/>
        <end position="59"/>
    </location>
</feature>
<dbReference type="PANTHER" id="PTHR30221:SF1">
    <property type="entry name" value="SMALL-CONDUCTANCE MECHANOSENSITIVE CHANNEL"/>
    <property type="match status" value="1"/>
</dbReference>
<dbReference type="InterPro" id="IPR006685">
    <property type="entry name" value="MscS_channel_2nd"/>
</dbReference>
<evidence type="ECO:0000256" key="3">
    <source>
        <dbReference type="ARBA" id="ARBA00022475"/>
    </source>
</evidence>
<dbReference type="SUPFAM" id="SSF82689">
    <property type="entry name" value="Mechanosensitive channel protein MscS (YggB), C-terminal domain"/>
    <property type="match status" value="1"/>
</dbReference>
<dbReference type="PROSITE" id="PS01246">
    <property type="entry name" value="UPF0003"/>
    <property type="match status" value="1"/>
</dbReference>
<keyword evidence="3" id="KW-1003">Cell membrane</keyword>
<protein>
    <submittedName>
        <fullName evidence="10">Small conductance mechanosensitive channel</fullName>
    </submittedName>
</protein>
<dbReference type="InterPro" id="IPR045275">
    <property type="entry name" value="MscS_archaea/bacteria_type"/>
</dbReference>
<accession>A0A4R3K191</accession>
<evidence type="ECO:0000259" key="9">
    <source>
        <dbReference type="Pfam" id="PF21082"/>
    </source>
</evidence>
<dbReference type="Gene3D" id="3.30.70.100">
    <property type="match status" value="1"/>
</dbReference>
<keyword evidence="4 7" id="KW-0812">Transmembrane</keyword>
<evidence type="ECO:0000256" key="5">
    <source>
        <dbReference type="ARBA" id="ARBA00022989"/>
    </source>
</evidence>
<keyword evidence="5 7" id="KW-1133">Transmembrane helix</keyword>
<dbReference type="SUPFAM" id="SSF82861">
    <property type="entry name" value="Mechanosensitive channel protein MscS (YggB), transmembrane region"/>
    <property type="match status" value="1"/>
</dbReference>
<dbReference type="InterPro" id="IPR011066">
    <property type="entry name" value="MscS_channel_C_sf"/>
</dbReference>
<organism evidence="10 11">
    <name type="scientific">Muricomes intestini</name>
    <dbReference type="NCBI Taxonomy" id="1796634"/>
    <lineage>
        <taxon>Bacteria</taxon>
        <taxon>Bacillati</taxon>
        <taxon>Bacillota</taxon>
        <taxon>Clostridia</taxon>
        <taxon>Lachnospirales</taxon>
        <taxon>Lachnospiraceae</taxon>
        <taxon>Muricomes</taxon>
    </lineage>
</organism>